<keyword evidence="6 7" id="KW-0472">Membrane</keyword>
<feature type="transmembrane region" description="Helical" evidence="7">
    <location>
        <begin position="261"/>
        <end position="282"/>
    </location>
</feature>
<dbReference type="GO" id="GO:0005886">
    <property type="term" value="C:plasma membrane"/>
    <property type="evidence" value="ECO:0007669"/>
    <property type="project" value="UniProtKB-SubCell"/>
</dbReference>
<feature type="transmembrane region" description="Helical" evidence="7">
    <location>
        <begin position="215"/>
        <end position="241"/>
    </location>
</feature>
<evidence type="ECO:0000256" key="7">
    <source>
        <dbReference type="RuleBase" id="RU363032"/>
    </source>
</evidence>
<dbReference type="EMBL" id="FOAN01000001">
    <property type="protein sequence ID" value="SEK51202.1"/>
    <property type="molecule type" value="Genomic_DNA"/>
</dbReference>
<protein>
    <submittedName>
        <fullName evidence="9">Carbohydrate ABC transporter membrane protein 2, CUT1 family</fullName>
    </submittedName>
</protein>
<evidence type="ECO:0000256" key="6">
    <source>
        <dbReference type="ARBA" id="ARBA00023136"/>
    </source>
</evidence>
<dbReference type="PROSITE" id="PS50928">
    <property type="entry name" value="ABC_TM1"/>
    <property type="match status" value="1"/>
</dbReference>
<gene>
    <name evidence="9" type="ORF">SAMN04515666_101699</name>
</gene>
<organism evidence="9 10">
    <name type="scientific">Bosea lupini</name>
    <dbReference type="NCBI Taxonomy" id="1036779"/>
    <lineage>
        <taxon>Bacteria</taxon>
        <taxon>Pseudomonadati</taxon>
        <taxon>Pseudomonadota</taxon>
        <taxon>Alphaproteobacteria</taxon>
        <taxon>Hyphomicrobiales</taxon>
        <taxon>Boseaceae</taxon>
        <taxon>Bosea</taxon>
    </lineage>
</organism>
<feature type="domain" description="ABC transmembrane type-1" evidence="8">
    <location>
        <begin position="91"/>
        <end position="282"/>
    </location>
</feature>
<keyword evidence="2 7" id="KW-0813">Transport</keyword>
<dbReference type="Pfam" id="PF00528">
    <property type="entry name" value="BPD_transp_1"/>
    <property type="match status" value="1"/>
</dbReference>
<evidence type="ECO:0000256" key="3">
    <source>
        <dbReference type="ARBA" id="ARBA00022475"/>
    </source>
</evidence>
<dbReference type="OrthoDB" id="9815445at2"/>
<dbReference type="GO" id="GO:0055085">
    <property type="term" value="P:transmembrane transport"/>
    <property type="evidence" value="ECO:0007669"/>
    <property type="project" value="InterPro"/>
</dbReference>
<dbReference type="CDD" id="cd06261">
    <property type="entry name" value="TM_PBP2"/>
    <property type="match status" value="1"/>
</dbReference>
<evidence type="ECO:0000256" key="1">
    <source>
        <dbReference type="ARBA" id="ARBA00004651"/>
    </source>
</evidence>
<dbReference type="Proteomes" id="UP000199664">
    <property type="component" value="Unassembled WGS sequence"/>
</dbReference>
<dbReference type="PANTHER" id="PTHR32243:SF18">
    <property type="entry name" value="INNER MEMBRANE ABC TRANSPORTER PERMEASE PROTEIN YCJP"/>
    <property type="match status" value="1"/>
</dbReference>
<feature type="transmembrane region" description="Helical" evidence="7">
    <location>
        <begin position="128"/>
        <end position="151"/>
    </location>
</feature>
<dbReference type="PANTHER" id="PTHR32243">
    <property type="entry name" value="MALTOSE TRANSPORT SYSTEM PERMEASE-RELATED"/>
    <property type="match status" value="1"/>
</dbReference>
<dbReference type="Gene3D" id="1.10.3720.10">
    <property type="entry name" value="MetI-like"/>
    <property type="match status" value="1"/>
</dbReference>
<evidence type="ECO:0000256" key="5">
    <source>
        <dbReference type="ARBA" id="ARBA00022989"/>
    </source>
</evidence>
<dbReference type="SUPFAM" id="SSF161098">
    <property type="entry name" value="MetI-like"/>
    <property type="match status" value="1"/>
</dbReference>
<feature type="transmembrane region" description="Helical" evidence="7">
    <location>
        <begin position="163"/>
        <end position="182"/>
    </location>
</feature>
<keyword evidence="3" id="KW-1003">Cell membrane</keyword>
<name>A0A1H7HNZ4_9HYPH</name>
<dbReference type="InterPro" id="IPR000515">
    <property type="entry name" value="MetI-like"/>
</dbReference>
<feature type="transmembrane region" description="Helical" evidence="7">
    <location>
        <begin position="27"/>
        <end position="49"/>
    </location>
</feature>
<evidence type="ECO:0000313" key="10">
    <source>
        <dbReference type="Proteomes" id="UP000199664"/>
    </source>
</evidence>
<dbReference type="InterPro" id="IPR035906">
    <property type="entry name" value="MetI-like_sf"/>
</dbReference>
<dbReference type="InterPro" id="IPR050901">
    <property type="entry name" value="BP-dep_ABC_trans_perm"/>
</dbReference>
<sequence length="297" mass="33522">MTVAQYGAVAHTRPYLGKIGIRGRERLINAASYLLLLIAIAIVFFPLAWMLTVSVRPNIEVMRMPPTWLPQVFTLEGYRKIFASPRYLLVFANTMMVSLVVTALSLLLGAMAAYALARFKFAGQRAVLMFLITTQMFPLVLLCIPYFRIFITLGLYDTRTSLIVVYLTFTLPFCILMLRSYFINIPRDIEEAAMVDGCSRLGAIFRTLVPMSYPAFIGAGLYTFLLAWNEFLFAVVLIESWENRVLTMAIYSLMAEFVTDWNTMMAFSVLASLPLVMAFIFLQKFMVQGMTAGALTS</sequence>
<feature type="transmembrane region" description="Helical" evidence="7">
    <location>
        <begin position="87"/>
        <end position="116"/>
    </location>
</feature>
<dbReference type="AlphaFoldDB" id="A0A1H7HNZ4"/>
<evidence type="ECO:0000259" key="8">
    <source>
        <dbReference type="PROSITE" id="PS50928"/>
    </source>
</evidence>
<keyword evidence="10" id="KW-1185">Reference proteome</keyword>
<accession>A0A1H7HNZ4</accession>
<dbReference type="RefSeq" id="WP_091829759.1">
    <property type="nucleotide sequence ID" value="NZ_FOAN01000001.1"/>
</dbReference>
<keyword evidence="4 7" id="KW-0812">Transmembrane</keyword>
<evidence type="ECO:0000256" key="2">
    <source>
        <dbReference type="ARBA" id="ARBA00022448"/>
    </source>
</evidence>
<comment type="subcellular location">
    <subcellularLocation>
        <location evidence="1 7">Cell membrane</location>
        <topology evidence="1 7">Multi-pass membrane protein</topology>
    </subcellularLocation>
</comment>
<comment type="similarity">
    <text evidence="7">Belongs to the binding-protein-dependent transport system permease family.</text>
</comment>
<evidence type="ECO:0000313" key="9">
    <source>
        <dbReference type="EMBL" id="SEK51202.1"/>
    </source>
</evidence>
<evidence type="ECO:0000256" key="4">
    <source>
        <dbReference type="ARBA" id="ARBA00022692"/>
    </source>
</evidence>
<proteinExistence type="inferred from homology"/>
<reference evidence="10" key="1">
    <citation type="submission" date="2016-10" db="EMBL/GenBank/DDBJ databases">
        <authorList>
            <person name="Varghese N."/>
            <person name="Submissions S."/>
        </authorList>
    </citation>
    <scope>NUCLEOTIDE SEQUENCE [LARGE SCALE GENOMIC DNA]</scope>
    <source>
        <strain evidence="10">LMG 26383,CCUG 61248,R- 45681</strain>
    </source>
</reference>
<keyword evidence="5 7" id="KW-1133">Transmembrane helix</keyword>
<dbReference type="STRING" id="1036779.SAMN04515666_101699"/>